<comment type="similarity">
    <text evidence="1">Belongs to the beta-lactamase family.</text>
</comment>
<dbReference type="EMBL" id="AQGS01000132">
    <property type="protein sequence ID" value="EPS41918.1"/>
    <property type="molecule type" value="Genomic_DNA"/>
</dbReference>
<dbReference type="SUPFAM" id="SSF56601">
    <property type="entry name" value="beta-lactamase/transpeptidase-like"/>
    <property type="match status" value="1"/>
</dbReference>
<organism evidence="4 5">
    <name type="scientific">Dactylellina haptotyla (strain CBS 200.50)</name>
    <name type="common">Nematode-trapping fungus</name>
    <name type="synonym">Monacrosporium haptotylum</name>
    <dbReference type="NCBI Taxonomy" id="1284197"/>
    <lineage>
        <taxon>Eukaryota</taxon>
        <taxon>Fungi</taxon>
        <taxon>Dikarya</taxon>
        <taxon>Ascomycota</taxon>
        <taxon>Pezizomycotina</taxon>
        <taxon>Orbiliomycetes</taxon>
        <taxon>Orbiliales</taxon>
        <taxon>Orbiliaceae</taxon>
        <taxon>Dactylellina</taxon>
    </lineage>
</organism>
<dbReference type="OMA" id="PINEYTI"/>
<reference evidence="4 5" key="1">
    <citation type="journal article" date="2013" name="PLoS Genet.">
        <title>Genomic mechanisms accounting for the adaptation to parasitism in nematode-trapping fungi.</title>
        <authorList>
            <person name="Meerupati T."/>
            <person name="Andersson K.M."/>
            <person name="Friman E."/>
            <person name="Kumar D."/>
            <person name="Tunlid A."/>
            <person name="Ahren D."/>
        </authorList>
    </citation>
    <scope>NUCLEOTIDE SEQUENCE [LARGE SCALE GENOMIC DNA]</scope>
    <source>
        <strain evidence="4 5">CBS 200.50</strain>
    </source>
</reference>
<sequence length="646" mass="71499">MDEEKRRLFEAEEDRSRYQVPSHRRLQRRDVVMATLRQTVATFVGMALAIVLVGPYANLAMPSTAQRWLAGALVPTSSATHPEHTYAGLTLPTSNENAAEFVWKCVPPPPPFLLQDPRIVENPAVVSALASLQLVLRLKTAPYNDAFAVSIVHASKGKIFEFHKGRVRTNESATDSPDLVDGDSIFRIASITKAFVVLEALILSRQARLRNFKPELTLGSRLQEVLPEFKLPAGFEDEEASITLADLGSHMAGLGRDIGELQLNSLNDIVFPPVNGSDLFDDFPHNRTYDELLDLIADKDLIWQVGEVPSYSNTGFSLLGMAVVKYYNKLFGTSKDFTAILQEDIFTPLAMNHSFTGPIPPHLRKHVTVPNAKNFVDKVFAPAHDPAGGIFSSPNDLSSLLHKVLLSQIPKLISPSQRLTWLRAHHQFTDGLSSVGIPWETYRAIMPDYSTHNLYFKGGGLPSQVSQISTFPDYGYGVIALTSIGLSDDELHKGGNFSDPGSLSFEIHNILAPAIWAAYNEILIADYVGIYVSGDGFAKVVFKEGMLVIDQFFAKGVDVLLKWDEMIWTEVGKRRRLYDTGAKLIGTAFDGQFRTTLMHGCAWTGFDAMTTKGGWGFDKIVIKKDEAGKTALFYEPMNNAKLYKVT</sequence>
<dbReference type="Pfam" id="PF00144">
    <property type="entry name" value="Beta-lactamase"/>
    <property type="match status" value="1"/>
</dbReference>
<feature type="domain" description="Beta-lactamase-related" evidence="3">
    <location>
        <begin position="163"/>
        <end position="485"/>
    </location>
</feature>
<evidence type="ECO:0000259" key="3">
    <source>
        <dbReference type="Pfam" id="PF00144"/>
    </source>
</evidence>
<dbReference type="eggNOG" id="ENOG502S3SB">
    <property type="taxonomic scope" value="Eukaryota"/>
</dbReference>
<keyword evidence="2" id="KW-0472">Membrane</keyword>
<evidence type="ECO:0000313" key="4">
    <source>
        <dbReference type="EMBL" id="EPS41918.1"/>
    </source>
</evidence>
<keyword evidence="2" id="KW-1133">Transmembrane helix</keyword>
<dbReference type="PANTHER" id="PTHR22935:SF95">
    <property type="entry name" value="BETA-LACTAMASE-LIKE 1-RELATED"/>
    <property type="match status" value="1"/>
</dbReference>
<dbReference type="PANTHER" id="PTHR22935">
    <property type="entry name" value="PENICILLIN-BINDING PROTEIN"/>
    <property type="match status" value="1"/>
</dbReference>
<evidence type="ECO:0000313" key="5">
    <source>
        <dbReference type="Proteomes" id="UP000015100"/>
    </source>
</evidence>
<dbReference type="STRING" id="1284197.S8BR55"/>
<keyword evidence="2" id="KW-0812">Transmembrane</keyword>
<evidence type="ECO:0000256" key="2">
    <source>
        <dbReference type="SAM" id="Phobius"/>
    </source>
</evidence>
<dbReference type="OrthoDB" id="10250282at2759"/>
<dbReference type="Gene3D" id="3.40.710.10">
    <property type="entry name" value="DD-peptidase/beta-lactamase superfamily"/>
    <property type="match status" value="1"/>
</dbReference>
<keyword evidence="5" id="KW-1185">Reference proteome</keyword>
<comment type="caution">
    <text evidence="4">The sequence shown here is derived from an EMBL/GenBank/DDBJ whole genome shotgun (WGS) entry which is preliminary data.</text>
</comment>
<dbReference type="HOGENOM" id="CLU_432210_0_0_1"/>
<dbReference type="InterPro" id="IPR001466">
    <property type="entry name" value="Beta-lactam-related"/>
</dbReference>
<dbReference type="InterPro" id="IPR012338">
    <property type="entry name" value="Beta-lactam/transpept-like"/>
</dbReference>
<feature type="transmembrane region" description="Helical" evidence="2">
    <location>
        <begin position="34"/>
        <end position="57"/>
    </location>
</feature>
<evidence type="ECO:0000256" key="1">
    <source>
        <dbReference type="ARBA" id="ARBA00038473"/>
    </source>
</evidence>
<accession>S8BR55</accession>
<reference evidence="5" key="2">
    <citation type="submission" date="2013-04" db="EMBL/GenBank/DDBJ databases">
        <title>Genomic mechanisms accounting for the adaptation to parasitism in nematode-trapping fungi.</title>
        <authorList>
            <person name="Ahren D.G."/>
        </authorList>
    </citation>
    <scope>NUCLEOTIDE SEQUENCE [LARGE SCALE GENOMIC DNA]</scope>
    <source>
        <strain evidence="5">CBS 200.50</strain>
    </source>
</reference>
<dbReference type="InterPro" id="IPR051478">
    <property type="entry name" value="Beta-lactamase-like_AB/R"/>
</dbReference>
<dbReference type="AlphaFoldDB" id="S8BR55"/>
<gene>
    <name evidence="4" type="ORF">H072_4124</name>
</gene>
<name>S8BR55_DACHA</name>
<protein>
    <recommendedName>
        <fullName evidence="3">Beta-lactamase-related domain-containing protein</fullName>
    </recommendedName>
</protein>
<dbReference type="Proteomes" id="UP000015100">
    <property type="component" value="Unassembled WGS sequence"/>
</dbReference>
<proteinExistence type="inferred from homology"/>